<feature type="region of interest" description="Disordered" evidence="4">
    <location>
        <begin position="1151"/>
        <end position="1184"/>
    </location>
</feature>
<dbReference type="OrthoDB" id="1602884at2759"/>
<dbReference type="InterPro" id="IPR027728">
    <property type="entry name" value="Topless_fam"/>
</dbReference>
<keyword evidence="2" id="KW-0677">Repeat</keyword>
<dbReference type="FunFam" id="2.130.10.10:FF:000479">
    <property type="entry name" value="Topless-related protein 3"/>
    <property type="match status" value="1"/>
</dbReference>
<dbReference type="InterPro" id="IPR006595">
    <property type="entry name" value="CTLH_C"/>
</dbReference>
<dbReference type="Gene3D" id="2.130.10.10">
    <property type="entry name" value="YVTN repeat-like/Quinoprotein amine dehydrogenase"/>
    <property type="match status" value="3"/>
</dbReference>
<dbReference type="FunFam" id="2.130.10.10:FF:000558">
    <property type="entry name" value="Topless-related protein 1"/>
    <property type="match status" value="1"/>
</dbReference>
<dbReference type="CDD" id="cd00200">
    <property type="entry name" value="WD40"/>
    <property type="match status" value="1"/>
</dbReference>
<dbReference type="SUPFAM" id="SSF50998">
    <property type="entry name" value="Quinoprotein alcohol dehydrogenase-like"/>
    <property type="match status" value="1"/>
</dbReference>
<dbReference type="InterPro" id="IPR001680">
    <property type="entry name" value="WD40_rpt"/>
</dbReference>
<feature type="repeat" description="WD" evidence="3">
    <location>
        <begin position="460"/>
        <end position="503"/>
    </location>
</feature>
<dbReference type="InterPro" id="IPR054080">
    <property type="entry name" value="TPR1-like_2nd"/>
</dbReference>
<reference evidence="7" key="4">
    <citation type="submission" date="2017-12" db="EMBL/GenBank/DDBJ databases">
        <title>WGS assembly of Marchantia polymorpha.</title>
        <authorList>
            <person name="Bowman J.L."/>
            <person name="Kohchi T."/>
            <person name="Yamato K.T."/>
            <person name="Jenkins J."/>
            <person name="Shu S."/>
            <person name="Ishizaki K."/>
            <person name="Yamaoka S."/>
            <person name="Nishihama R."/>
            <person name="Nakamura Y."/>
            <person name="Berger F."/>
            <person name="Adam C."/>
            <person name="Aki S.S."/>
            <person name="Althoff F."/>
            <person name="Araki T."/>
            <person name="Arteaga-Vazquez M.A."/>
            <person name="Balasubrmanian S."/>
            <person name="Bauer D."/>
            <person name="Boehm C.R."/>
            <person name="Briginshaw L."/>
            <person name="Caballero-Perez J."/>
            <person name="Catarino B."/>
            <person name="Chen F."/>
            <person name="Chiyoda S."/>
            <person name="Chovatia M."/>
            <person name="Davies K.M."/>
            <person name="Delmans M."/>
            <person name="Demura T."/>
            <person name="Dierschke T."/>
            <person name="Dolan L."/>
            <person name="Dorantes-Acosta A.E."/>
            <person name="Eklund D.M."/>
            <person name="Florent S.N."/>
            <person name="Flores-Sandoval E."/>
            <person name="Fujiyama A."/>
            <person name="Fukuzawa H."/>
            <person name="Galik B."/>
            <person name="Grimanelli D."/>
            <person name="Grimwood J."/>
            <person name="Grossniklaus U."/>
            <person name="Hamada T."/>
            <person name="Haseloff J."/>
            <person name="Hetherington A.J."/>
            <person name="Higo A."/>
            <person name="Hirakawa Y."/>
            <person name="Hundley H.N."/>
            <person name="Ikeda Y."/>
            <person name="Inoue K."/>
            <person name="Inoue S."/>
            <person name="Ishida S."/>
            <person name="Jia Q."/>
            <person name="Kakita M."/>
            <person name="Kanazawa T."/>
            <person name="Kawai Y."/>
            <person name="Kawashima T."/>
            <person name="Kennedy M."/>
            <person name="Kinose K."/>
            <person name="Kinoshita T."/>
            <person name="Kohara Y."/>
            <person name="Koide E."/>
            <person name="Komatsu K."/>
            <person name="Kopischke S."/>
            <person name="Kubo M."/>
            <person name="Kyozuka J."/>
            <person name="Lagercrantz U."/>
            <person name="Lin S.S."/>
            <person name="Lindquist E."/>
            <person name="Lipzen A.M."/>
            <person name="Lu C."/>
            <person name="Luna E.D."/>
            <person name="Martienssen R.A."/>
            <person name="Minamino N."/>
            <person name="Mizutani M."/>
            <person name="Mizutani M."/>
            <person name="Mochizuki N."/>
            <person name="Monte I."/>
            <person name="Mosher R."/>
            <person name="Nagasaki H."/>
            <person name="Nakagami H."/>
            <person name="Naramoto S."/>
            <person name="Nishitani K."/>
            <person name="Ohtani M."/>
            <person name="Okamoto T."/>
            <person name="Okumura M."/>
            <person name="Phillips J."/>
            <person name="Pollak B."/>
            <person name="Reinders A."/>
            <person name="Roevekamp M."/>
            <person name="Sano R."/>
            <person name="Sawa S."/>
            <person name="Schmid M.W."/>
            <person name="Shirakawa M."/>
            <person name="Solano R."/>
            <person name="Spunde A."/>
            <person name="Suetsugu N."/>
            <person name="Sugano S."/>
            <person name="Sugiyama A."/>
            <person name="Sun R."/>
            <person name="Suzuki Y."/>
            <person name="Takenaka M."/>
            <person name="Takezawa D."/>
            <person name="Tomogane H."/>
            <person name="Tsuzuki M."/>
            <person name="Ueda T."/>
            <person name="Umeda M."/>
            <person name="Ward J.M."/>
            <person name="Watanabe Y."/>
            <person name="Yazaki K."/>
            <person name="Yokoyama R."/>
            <person name="Yoshitake Y."/>
            <person name="Yotsui I."/>
            <person name="Zachgo S."/>
            <person name="Schmutz J."/>
        </authorList>
    </citation>
    <scope>NUCLEOTIDE SEQUENCE [LARGE SCALE GENOMIC DNA]</scope>
    <source>
        <strain evidence="7">Tak-1</strain>
    </source>
</reference>
<reference evidence="6" key="1">
    <citation type="journal article" date="2015" name="Plant Cell">
        <title>Auxin Produced by the Indole-3-Pyruvic Acid Pathway Regulates Development and Gemmae Dormancy in the Liverwort Marchantia polymorpha.</title>
        <authorList>
            <person name="Eklund D.M."/>
            <person name="Ishizaki K."/>
            <person name="Flores-Sandoval E."/>
            <person name="Kikuchi S."/>
            <person name="Takebayashi Y."/>
            <person name="Tsukamoto S."/>
            <person name="Hirakawa Y."/>
            <person name="Nonomura M."/>
            <person name="Kato H."/>
            <person name="Kouno M."/>
            <person name="Bhalerao R.P."/>
            <person name="Lagercrantz U."/>
            <person name="Kasahara H."/>
            <person name="Kohchi T."/>
            <person name="Bowman J.L."/>
        </authorList>
    </citation>
    <scope>NUCLEOTIDE SEQUENCE</scope>
</reference>
<dbReference type="SMART" id="SM00668">
    <property type="entry name" value="CTLH"/>
    <property type="match status" value="1"/>
</dbReference>
<organism evidence="6">
    <name type="scientific">Marchantia polymorpha</name>
    <name type="common">Common liverwort</name>
    <name type="synonym">Marchantia aquatica</name>
    <dbReference type="NCBI Taxonomy" id="3197"/>
    <lineage>
        <taxon>Eukaryota</taxon>
        <taxon>Viridiplantae</taxon>
        <taxon>Streptophyta</taxon>
        <taxon>Embryophyta</taxon>
        <taxon>Marchantiophyta</taxon>
        <taxon>Marchantiopsida</taxon>
        <taxon>Marchantiidae</taxon>
        <taxon>Marchantiales</taxon>
        <taxon>Marchantiaceae</taxon>
        <taxon>Marchantia</taxon>
    </lineage>
</organism>
<dbReference type="InterPro" id="IPR015943">
    <property type="entry name" value="WD40/YVTN_repeat-like_dom_sf"/>
</dbReference>
<sequence>MSSLSRELVFLILQFLDEEKFKETVHKLEQESGFFFNMKYFEDQVQGGEWEEVERYLSGFTKVDDNRYSMKIFFEIRKQKYLEALDKQDRAKAVDILVKDLKVFSSFNEELYKEITQLLTLENFRENEQLSKYGDTKSARNIMLIELKKLIEANPLFRDKLTFPALKASRLRTLINQSLNWQHQLCKNPRPNPDIKTLFIDHTCGPPNGARAPPPANNPLVGTLPKGGTFPPIGSHNSVQLQPFQPTPAPSASALAGWMANPNTAAPHAAVPAGPAALTPSPNPALLKRPRTPPSNAPAVDYQSADSDHLMKRPRPGGQPVEEVKAQVYNAGGPSHPQNAYTPDDLPKNVARTLHQGSCVMSMDFHPVQQTVLLVGTNVGDIGIWEVGSRDRLAQRTFKVWDLSVCGMPLQAALVKDPAVAVNRTVWSPDGSLLGVAFSKYIVHIYAYNGGSDLRQHLEIDAHVGGVNDLAFSHPNKQLCVITCGDDKTIKVWDAVTGRKNYTFEGHEAPVYSVCPHHKESIQFIFSTAIDGKIKAWLYDLLGSRVDYDAPGHWCTTMAYSADGTRLFSCGTSKEGESYLVEWNESEGAIKRTYSGFRKRSLGVVQFDTTRNRFLAAGDEFLIKFWDMDNVNLLTTIEADGGLPASPRLRFNKEGSLLAVTSADNGIKILANSDGMRLLRAFESRAFENTRGPPEPAVTKAPGVNSMTAVSSVPSGPPVGGPDRPDRNTASATMAGPSMDGSNLIVGQARPRDRGGNDHVTLSNPTNFSRNADGNGVDNNRPPEQKPRVPEDLTDRVKSWKLTEISDPGQCRSTRLPDTLPASKISRLIYTNSGVALLALCSSAVHKLWKWQRTERNLTGKATATVPPQLWQPASGILMTNDISDNSSNPEEAVPCIALSKNDSYVMSASGGKVSLFNMMTFKVMTTFMPPPPAATFLAFHPQDNNIIAIGMEDSTIQIYNVRVDEVKSKLKGHQKRITGLAFSNALNVLVSSGADAQLCVWGTDGWEKRKAKFIQTGRAPQPVGDTRVQFHNDQIRLLVVHETQLAIYDASKLERIRYWVPRDSFTASISNATYSCDSQLVYAGFVDGSIGVFDAESLRPRCRLAASVHIPPGVSGATAYPLVIAAHPSEANQFALGLSDGAVQVIEPLESEGKWGIGPPSDNGGPSSVSGQTSIQNSDQAPR</sequence>
<dbReference type="Pfam" id="PF17814">
    <property type="entry name" value="LisH_TPL"/>
    <property type="match status" value="1"/>
</dbReference>
<feature type="domain" description="CTLH" evidence="5">
    <location>
        <begin position="34"/>
        <end position="92"/>
    </location>
</feature>
<feature type="region of interest" description="Disordered" evidence="4">
    <location>
        <begin position="273"/>
        <end position="319"/>
    </location>
</feature>
<dbReference type="AlphaFoldDB" id="A0A0G3FGV9"/>
<dbReference type="InterPro" id="IPR011047">
    <property type="entry name" value="Quinoprotein_ADH-like_sf"/>
</dbReference>
<feature type="compositionally biased region" description="Polar residues" evidence="4">
    <location>
        <begin position="760"/>
        <end position="772"/>
    </location>
</feature>
<feature type="compositionally biased region" description="Basic and acidic residues" evidence="4">
    <location>
        <begin position="781"/>
        <end position="793"/>
    </location>
</feature>
<proteinExistence type="evidence at transcript level"/>
<dbReference type="Gramene" id="Mp7g17410.1">
    <property type="protein sequence ID" value="Mp7g17410.1.cds"/>
    <property type="gene ID" value="Mp7g17410"/>
</dbReference>
<dbReference type="PROSITE" id="PS50896">
    <property type="entry name" value="LISH"/>
    <property type="match status" value="1"/>
</dbReference>
<feature type="repeat" description="WD" evidence="3">
    <location>
        <begin position="971"/>
        <end position="1002"/>
    </location>
</feature>
<dbReference type="OMA" id="IMWHEIA"/>
<dbReference type="GO" id="GO:0048608">
    <property type="term" value="P:reproductive structure development"/>
    <property type="evidence" value="ECO:0007669"/>
    <property type="project" value="UniProtKB-ARBA"/>
</dbReference>
<evidence type="ECO:0000259" key="5">
    <source>
        <dbReference type="PROSITE" id="PS50897"/>
    </source>
</evidence>
<protein>
    <submittedName>
        <fullName evidence="6">Topless</fullName>
    </submittedName>
</protein>
<dbReference type="EMBL" id="KP877967">
    <property type="protein sequence ID" value="AKJ88116.1"/>
    <property type="molecule type" value="mRNA"/>
</dbReference>
<dbReference type="InterPro" id="IPR036322">
    <property type="entry name" value="WD40_repeat_dom_sf"/>
</dbReference>
<evidence type="ECO:0000256" key="3">
    <source>
        <dbReference type="PROSITE-ProRule" id="PRU00221"/>
    </source>
</evidence>
<reference evidence="8" key="3">
    <citation type="journal article" date="2017" name="Cell">
        <title>Insights into land plant evolution garnered from the Marchantia polymorpha genome.</title>
        <authorList>
            <person name="Bowman J.L."/>
            <person name="Kohchi T."/>
            <person name="Yamato K.T."/>
            <person name="Jenkins J."/>
            <person name="Shu S."/>
            <person name="Ishizaki K."/>
            <person name="Yamaoka S."/>
            <person name="Nishihama R."/>
            <person name="Nakamura Y."/>
            <person name="Berger F."/>
            <person name="Adam C."/>
            <person name="Aki S.S."/>
            <person name="Althoff F."/>
            <person name="Araki T."/>
            <person name="Arteaga-Vazquez M.A."/>
            <person name="Balasubrmanian S."/>
            <person name="Barry K."/>
            <person name="Bauer D."/>
            <person name="Boehm C.R."/>
            <person name="Briginshaw L."/>
            <person name="Caballero-Perez J."/>
            <person name="Catarino B."/>
            <person name="Chen F."/>
            <person name="Chiyoda S."/>
            <person name="Chovatia M."/>
            <person name="Davies K.M."/>
            <person name="Delmans M."/>
            <person name="Demura T."/>
            <person name="Dierschke T."/>
            <person name="Dolan L."/>
            <person name="Dorantes-Acosta A.E."/>
            <person name="Eklund D.M."/>
            <person name="Florent S.N."/>
            <person name="Flores-Sandoval E."/>
            <person name="Fujiyama A."/>
            <person name="Fukuzawa H."/>
            <person name="Galik B."/>
            <person name="Grimanelli D."/>
            <person name="Grimwood J."/>
            <person name="Grossniklaus U."/>
            <person name="Hamada T."/>
            <person name="Haseloff J."/>
            <person name="Hetherington A.J."/>
            <person name="Higo A."/>
            <person name="Hirakawa Y."/>
            <person name="Hundley H.N."/>
            <person name="Ikeda Y."/>
            <person name="Inoue K."/>
            <person name="Inoue S.I."/>
            <person name="Ishida S."/>
            <person name="Jia Q."/>
            <person name="Kakita M."/>
            <person name="Kanazawa T."/>
            <person name="Kawai Y."/>
            <person name="Kawashima T."/>
            <person name="Kennedy M."/>
            <person name="Kinose K."/>
            <person name="Kinoshita T."/>
            <person name="Kohara Y."/>
            <person name="Koide E."/>
            <person name="Komatsu K."/>
            <person name="Kopischke S."/>
            <person name="Kubo M."/>
            <person name="Kyozuka J."/>
            <person name="Lagercrantz U."/>
            <person name="Lin S.S."/>
            <person name="Lindquist E."/>
            <person name="Lipzen A.M."/>
            <person name="Lu C.W."/>
            <person name="De Luna E."/>
            <person name="Martienssen R.A."/>
            <person name="Minamino N."/>
            <person name="Mizutani M."/>
            <person name="Mizutani M."/>
            <person name="Mochizuki N."/>
            <person name="Monte I."/>
            <person name="Mosher R."/>
            <person name="Nagasaki H."/>
            <person name="Nakagami H."/>
            <person name="Naramoto S."/>
            <person name="Nishitani K."/>
            <person name="Ohtani M."/>
            <person name="Okamoto T."/>
            <person name="Okumura M."/>
            <person name="Phillips J."/>
            <person name="Pollak B."/>
            <person name="Reinders A."/>
            <person name="Rovekamp M."/>
            <person name="Sano R."/>
            <person name="Sawa S."/>
            <person name="Schmid M.W."/>
            <person name="Shirakawa M."/>
            <person name="Solano R."/>
            <person name="Spunde A."/>
            <person name="Suetsugu N."/>
            <person name="Sugano S."/>
            <person name="Sugiyama A."/>
            <person name="Sun R."/>
            <person name="Suzuki Y."/>
            <person name="Takenaka M."/>
            <person name="Takezawa D."/>
            <person name="Tomogane H."/>
            <person name="Tsuzuki M."/>
            <person name="Ueda T."/>
            <person name="Umeda M."/>
            <person name="Ward J.M."/>
            <person name="Watanabe Y."/>
            <person name="Yazaki K."/>
            <person name="Yokoyama R."/>
            <person name="Yoshitake Y."/>
            <person name="Yotsui I."/>
            <person name="Zachgo S."/>
            <person name="Schmutz J."/>
        </authorList>
    </citation>
    <scope>NUCLEOTIDE SEQUENCE [LARGE SCALE GENOMIC DNA]</scope>
    <source>
        <strain evidence="8">Tak-1</strain>
    </source>
</reference>
<feature type="compositionally biased region" description="Polar residues" evidence="4">
    <location>
        <begin position="235"/>
        <end position="244"/>
    </location>
</feature>
<dbReference type="InterPro" id="IPR048419">
    <property type="entry name" value="Topless_Znf"/>
</dbReference>
<feature type="region of interest" description="Disordered" evidence="4">
    <location>
        <begin position="225"/>
        <end position="253"/>
    </location>
</feature>
<evidence type="ECO:0000313" key="6">
    <source>
        <dbReference type="EMBL" id="AKJ88116.1"/>
    </source>
</evidence>
<dbReference type="InterPro" id="IPR054532">
    <property type="entry name" value="TPL_SMU1_LisH-like"/>
</dbReference>
<dbReference type="PROSITE" id="PS50294">
    <property type="entry name" value="WD_REPEATS_REGION"/>
    <property type="match status" value="1"/>
</dbReference>
<dbReference type="Proteomes" id="UP000244005">
    <property type="component" value="Unassembled WGS sequence"/>
</dbReference>
<dbReference type="Pfam" id="PF21889">
    <property type="entry name" value="TPR1-like_2nd"/>
    <property type="match status" value="1"/>
</dbReference>
<evidence type="ECO:0000313" key="7">
    <source>
        <dbReference type="EMBL" id="PTQ38477.1"/>
    </source>
</evidence>
<evidence type="ECO:0000256" key="1">
    <source>
        <dbReference type="ARBA" id="ARBA00022574"/>
    </source>
</evidence>
<dbReference type="PROSITE" id="PS50082">
    <property type="entry name" value="WD_REPEATS_2"/>
    <property type="match status" value="2"/>
</dbReference>
<evidence type="ECO:0000313" key="8">
    <source>
        <dbReference type="Proteomes" id="UP000244005"/>
    </source>
</evidence>
<dbReference type="InterPro" id="IPR006594">
    <property type="entry name" value="LisH"/>
</dbReference>
<evidence type="ECO:0000256" key="2">
    <source>
        <dbReference type="ARBA" id="ARBA00022737"/>
    </source>
</evidence>
<feature type="region of interest" description="Disordered" evidence="4">
    <location>
        <begin position="688"/>
        <end position="793"/>
    </location>
</feature>
<dbReference type="PANTHER" id="PTHR44083">
    <property type="entry name" value="TOPLESS-RELATED PROTEIN 1-RELATED"/>
    <property type="match status" value="1"/>
</dbReference>
<dbReference type="SMART" id="SM00320">
    <property type="entry name" value="WD40"/>
    <property type="match status" value="11"/>
</dbReference>
<reference evidence="6" key="2">
    <citation type="journal article" date="2015" name="PLoS Genet.">
        <title>A Simple Auxin Transcriptional Response System Regulates Multiple Morphogenetic Processes in the Liverwort Marchantia polymorpha.</title>
        <authorList>
            <person name="Flores-Sandoval E."/>
            <person name="Eklund D.M."/>
            <person name="Bowman J.L."/>
        </authorList>
    </citation>
    <scope>NUCLEOTIDE SEQUENCE</scope>
</reference>
<dbReference type="SUPFAM" id="SSF50978">
    <property type="entry name" value="WD40 repeat-like"/>
    <property type="match status" value="1"/>
</dbReference>
<name>A0A0G3FGV9_MARPO</name>
<accession>A0A0G3FGV9</accession>
<dbReference type="PROSITE" id="PS50897">
    <property type="entry name" value="CTLH"/>
    <property type="match status" value="1"/>
</dbReference>
<keyword evidence="1 3" id="KW-0853">WD repeat</keyword>
<dbReference type="GO" id="GO:0048367">
    <property type="term" value="P:shoot system development"/>
    <property type="evidence" value="ECO:0007669"/>
    <property type="project" value="UniProtKB-ARBA"/>
</dbReference>
<dbReference type="GO" id="GO:0006355">
    <property type="term" value="P:regulation of DNA-templated transcription"/>
    <property type="evidence" value="ECO:0000318"/>
    <property type="project" value="GO_Central"/>
</dbReference>
<dbReference type="Pfam" id="PF21359">
    <property type="entry name" value="zf_topless"/>
    <property type="match status" value="1"/>
</dbReference>
<feature type="compositionally biased region" description="Polar residues" evidence="4">
    <location>
        <begin position="1165"/>
        <end position="1184"/>
    </location>
</feature>
<evidence type="ECO:0000256" key="4">
    <source>
        <dbReference type="SAM" id="MobiDB-lite"/>
    </source>
</evidence>
<dbReference type="PANTHER" id="PTHR44083:SF45">
    <property type="entry name" value="TOPLESS-RELATED PROTEIN 1"/>
    <property type="match status" value="1"/>
</dbReference>
<dbReference type="SMART" id="SM00667">
    <property type="entry name" value="LisH"/>
    <property type="match status" value="1"/>
</dbReference>
<gene>
    <name evidence="7" type="ORF">MARPO_0051s0078</name>
</gene>
<dbReference type="Pfam" id="PF00400">
    <property type="entry name" value="WD40"/>
    <property type="match status" value="3"/>
</dbReference>
<keyword evidence="8" id="KW-1185">Reference proteome</keyword>
<dbReference type="EMBL" id="KZ772723">
    <property type="protein sequence ID" value="PTQ38477.1"/>
    <property type="molecule type" value="Genomic_DNA"/>
</dbReference>
<dbReference type="GO" id="GO:0009791">
    <property type="term" value="P:post-embryonic development"/>
    <property type="evidence" value="ECO:0007669"/>
    <property type="project" value="UniProtKB-ARBA"/>
</dbReference>